<comment type="caution">
    <text evidence="1">The sequence shown here is derived from an EMBL/GenBank/DDBJ whole genome shotgun (WGS) entry which is preliminary data.</text>
</comment>
<evidence type="ECO:0000313" key="1">
    <source>
        <dbReference type="EMBL" id="KAF3534596.1"/>
    </source>
</evidence>
<accession>A0ABQ7BR19</accession>
<evidence type="ECO:0000313" key="2">
    <source>
        <dbReference type="Proteomes" id="UP000266723"/>
    </source>
</evidence>
<dbReference type="Proteomes" id="UP000266723">
    <property type="component" value="Unassembled WGS sequence"/>
</dbReference>
<name>A0ABQ7BR19_BRACR</name>
<reference evidence="1 2" key="1">
    <citation type="journal article" date="2020" name="BMC Genomics">
        <title>Intraspecific diversification of the crop wild relative Brassica cretica Lam. using demographic model selection.</title>
        <authorList>
            <person name="Kioukis A."/>
            <person name="Michalopoulou V.A."/>
            <person name="Briers L."/>
            <person name="Pirintsos S."/>
            <person name="Studholme D.J."/>
            <person name="Pavlidis P."/>
            <person name="Sarris P.F."/>
        </authorList>
    </citation>
    <scope>NUCLEOTIDE SEQUENCE [LARGE SCALE GENOMIC DNA]</scope>
    <source>
        <strain evidence="2">cv. PFS-1207/04</strain>
    </source>
</reference>
<dbReference type="EMBL" id="QGKV02001507">
    <property type="protein sequence ID" value="KAF3534596.1"/>
    <property type="molecule type" value="Genomic_DNA"/>
</dbReference>
<sequence>MSGDELQIVAKIRIKEQLFRSSLTWEEWICQSLMSSVDVLSSNEIELSRLAGMPTETFEQFSQTVAKCHKLVYKSSLIEKNSRIIQFGDADVMVADQELCRLSIVRHSKKLHGLLIVDRGRLSGYSIAGETLKSSPTTVFLAIISSDFLVINNRKLSMQKNVEQKFMLSFVDMECDAHHITQPPEDGKGAILAMSVALRHVN</sequence>
<organism evidence="1 2">
    <name type="scientific">Brassica cretica</name>
    <name type="common">Mustard</name>
    <dbReference type="NCBI Taxonomy" id="69181"/>
    <lineage>
        <taxon>Eukaryota</taxon>
        <taxon>Viridiplantae</taxon>
        <taxon>Streptophyta</taxon>
        <taxon>Embryophyta</taxon>
        <taxon>Tracheophyta</taxon>
        <taxon>Spermatophyta</taxon>
        <taxon>Magnoliopsida</taxon>
        <taxon>eudicotyledons</taxon>
        <taxon>Gunneridae</taxon>
        <taxon>Pentapetalae</taxon>
        <taxon>rosids</taxon>
        <taxon>malvids</taxon>
        <taxon>Brassicales</taxon>
        <taxon>Brassicaceae</taxon>
        <taxon>Brassiceae</taxon>
        <taxon>Brassica</taxon>
    </lineage>
</organism>
<keyword evidence="2" id="KW-1185">Reference proteome</keyword>
<gene>
    <name evidence="1" type="ORF">DY000_02039805</name>
</gene>
<proteinExistence type="predicted"/>
<protein>
    <submittedName>
        <fullName evidence="1">Uncharacterized protein</fullName>
    </submittedName>
</protein>